<feature type="coiled-coil region" evidence="1">
    <location>
        <begin position="81"/>
        <end position="108"/>
    </location>
</feature>
<dbReference type="EMBL" id="VCMV01000003">
    <property type="protein sequence ID" value="KAB0269033.1"/>
    <property type="molecule type" value="Genomic_DNA"/>
</dbReference>
<dbReference type="AlphaFoldDB" id="A0A5N3PH55"/>
<dbReference type="Proteomes" id="UP000325684">
    <property type="component" value="Unassembled WGS sequence"/>
</dbReference>
<evidence type="ECO:0000256" key="1">
    <source>
        <dbReference type="SAM" id="Coils"/>
    </source>
</evidence>
<comment type="caution">
    <text evidence="2">The sequence shown here is derived from an EMBL/GenBank/DDBJ whole genome shotgun (WGS) entry which is preliminary data.</text>
</comment>
<evidence type="ECO:0000313" key="2">
    <source>
        <dbReference type="EMBL" id="KAB0269033.1"/>
    </source>
</evidence>
<gene>
    <name evidence="2" type="ORF">FEZ63_02690</name>
</gene>
<keyword evidence="1" id="KW-0175">Coiled coil</keyword>
<proteinExistence type="predicted"/>
<reference evidence="2 3" key="1">
    <citation type="journal article" date="2019" name="Microorganisms">
        <title>Genome Insights into the Novel Species Microvirga brassicacearum, a Rapeseed Endophyte with Biotechnological Potential.</title>
        <authorList>
            <person name="Jimenez-Gomez A."/>
            <person name="Saati-Santamaria Z."/>
            <person name="Igual J.M."/>
            <person name="Rivas R."/>
            <person name="Mateos P.F."/>
            <person name="Garcia-Fraile P."/>
        </authorList>
    </citation>
    <scope>NUCLEOTIDE SEQUENCE [LARGE SCALE GENOMIC DNA]</scope>
    <source>
        <strain evidence="2 3">CDVBN77</strain>
    </source>
</reference>
<keyword evidence="3" id="KW-1185">Reference proteome</keyword>
<sequence length="223" mass="24805">MTSMTERKLKFAIDALEKIDDMLTPMSENKRRIAGDALYLIANMDESAAAPVGSEAIAAGDFEMGPLMPVEEFAQMGVDAVNSLLKERDELLAERATLIEERDEARKGWSELGHETAEWASRLAEITGRDPRLPDRMGDFWGKFQVGDKVWKHTGDYQLAGEVRGIAHTIRGHKRRYVVEHEAGFLHIYSEANLCRVCPSCGAPETPASDANGLHPDCPLPRR</sequence>
<evidence type="ECO:0000313" key="3">
    <source>
        <dbReference type="Proteomes" id="UP000325684"/>
    </source>
</evidence>
<dbReference type="OrthoDB" id="4926350at2"/>
<name>A0A5N3PH55_9HYPH</name>
<protein>
    <submittedName>
        <fullName evidence="2">Uncharacterized protein</fullName>
    </submittedName>
</protein>
<accession>A0A5N3PH55</accession>
<organism evidence="2 3">
    <name type="scientific">Microvirga brassicacearum</name>
    <dbReference type="NCBI Taxonomy" id="2580413"/>
    <lineage>
        <taxon>Bacteria</taxon>
        <taxon>Pseudomonadati</taxon>
        <taxon>Pseudomonadota</taxon>
        <taxon>Alphaproteobacteria</taxon>
        <taxon>Hyphomicrobiales</taxon>
        <taxon>Methylobacteriaceae</taxon>
        <taxon>Microvirga</taxon>
    </lineage>
</organism>
<dbReference type="RefSeq" id="WP_150942090.1">
    <property type="nucleotide sequence ID" value="NZ_VCMV01000003.1"/>
</dbReference>